<feature type="compositionally biased region" description="Polar residues" evidence="1">
    <location>
        <begin position="359"/>
        <end position="369"/>
    </location>
</feature>
<feature type="compositionally biased region" description="Basic and acidic residues" evidence="1">
    <location>
        <begin position="992"/>
        <end position="1017"/>
    </location>
</feature>
<keyword evidence="3" id="KW-1185">Reference proteome</keyword>
<dbReference type="GeneID" id="106168605"/>
<feature type="compositionally biased region" description="Basic residues" evidence="1">
    <location>
        <begin position="576"/>
        <end position="586"/>
    </location>
</feature>
<accession>A0A1S3IYU8</accession>
<feature type="region of interest" description="Disordered" evidence="1">
    <location>
        <begin position="315"/>
        <end position="373"/>
    </location>
</feature>
<feature type="region of interest" description="Disordered" evidence="1">
    <location>
        <begin position="102"/>
        <end position="122"/>
    </location>
</feature>
<dbReference type="OrthoDB" id="21499at2759"/>
<feature type="compositionally biased region" description="Low complexity" evidence="1">
    <location>
        <begin position="323"/>
        <end position="337"/>
    </location>
</feature>
<sequence length="1434" mass="158102">MDPHWNAAYGRLPHGTSIPTNPNPLSRYDLLEQSALTGLGLSPPLPAHSSHPQARGFGGLPNYGHHIPAPVGHHQLLDSAFAQGFVGQSPYKTVPVGQPGYGLDSSRSLSEHTARAPSSSIQMSKSVFKETFPSSSSAITQASEASKGWSLSNFLPQPSTPFSLATELVPPGYPNVNPPPAHSGMLKQTNAQPTILHISDASLLSYADTLIAQSKVSGDEPAENHQVKGGFIEQGATKSTYADNQGQSRGQFADSVKGVVGDHGFTRTDSVFSKTGYLEKQLQHDLYGRQGKELYIQQQGLGSYGDFKPSFTDTYTNPIKEYSQPSPSMQSPQPNSPYVNTEVRPRSSSFSEPRKESGISDSPSNTVYSDPSGRYHSSYDIPSTASSYNSYSHSPSVYSSSVITSSMSDRYDSVSPPERPVTDSRSTEQDQYNSDRVMLQQQQASSVSRKSRKQSENLVMQTNQQRQAVDPVMAFNQVLQASVITEPKRPLSSSVMPTPSSNISAPPQHSPQRSSSHSSPLNVGSPSIHQSQQQQQQQSQQQHYPIKNMASSTVIQQQTVVPVQAVPDSTTSKPAAKPKRSRKKKAAAATVSESKSYVPVQPVAPMPAMIQPAVRGQDMVPIPPLQQMQTDSAQVMTVEPLHHQAVSAPRVQIQHSHQPAATIAQSTIDMQTFASLQAPSQPERDLQVPSSQDFASTSEAMAMYMTSTFGTGFVNPNDILAENMPLVVQNEPQLVPEEGQGSIMSLDSQLDYTAAGNRLPTGAPKRKPGKTKAEKKLMPATTSQICKDDDFDDEFAHLKSDPLGPSTHSAQSSSTSHFNRTQPNNNTGNPSHIVPTPPKIAKMPQTAFQDSFLGFLQGKKPETLSSVTTSAVVKKPQLPKYIPMETPRPQPQVPKNKKRQDSGDGRAFSDDDDSSQDSSSKDIFKTVQTVISNISDSDSKDESSAAVIDPFKGSILKQIKQQRSKKRKKQNKKMVTEVVSLGSGDEEVAAVEPEREPSPLPRRESLKRSAKVKLEEKRKKRHEKSSKRKKTGSDIDISDASEDDFIAITSEEEGYDSDKDPGWAPGGGEAVPKYGSDSDDDMKDKKRGRRGRGRGTAAKSRVQSVFHVSEQIPQEKVIDISDSEESTGNPVHHFQRGEFVIKIKDLTNYKNFPIWKIDSKKLLQKYIAVQDHGKLVHKSLSTYSSWSDAVRDNYKPIQVHYLAQGKGYELVEVLEQFQPKDPAVSAAVNEEDPFLENFNTYLQILLSQALEENFISAMIEENDPFYLDPLNAIDEMLEKTKKSVQSQLNWKDTFKRAVEWRPYLSFTDTQAKGQHCQACEDLHTPAVKMVELYGESYNRKTLQVIPNSTKHKEFYIGQQASRCLSVYHGLHHFKFALFKRCAAKIQVIRDTNNKSLEGAEVLDQLLMNRTWVLQLFSDLKKLLSDADAFQRGSL</sequence>
<dbReference type="GO" id="GO:0005634">
    <property type="term" value="C:nucleus"/>
    <property type="evidence" value="ECO:0007669"/>
    <property type="project" value="TreeGrafter"/>
</dbReference>
<dbReference type="RefSeq" id="XP_013403188.1">
    <property type="nucleotide sequence ID" value="XM_013547734.1"/>
</dbReference>
<organism evidence="3 4">
    <name type="scientific">Lingula anatina</name>
    <name type="common">Brachiopod</name>
    <name type="synonym">Lingula unguis</name>
    <dbReference type="NCBI Taxonomy" id="7574"/>
    <lineage>
        <taxon>Eukaryota</taxon>
        <taxon>Metazoa</taxon>
        <taxon>Spiralia</taxon>
        <taxon>Lophotrochozoa</taxon>
        <taxon>Brachiopoda</taxon>
        <taxon>Linguliformea</taxon>
        <taxon>Lingulata</taxon>
        <taxon>Lingulida</taxon>
        <taxon>Linguloidea</taxon>
        <taxon>Lingulidae</taxon>
        <taxon>Lingula</taxon>
    </lineage>
</organism>
<reference evidence="4" key="1">
    <citation type="submission" date="2025-08" db="UniProtKB">
        <authorList>
            <consortium name="RefSeq"/>
        </authorList>
    </citation>
    <scope>IDENTIFICATION</scope>
    <source>
        <tissue evidence="4">Gonads</tissue>
    </source>
</reference>
<dbReference type="STRING" id="7574.A0A1S3IYU8"/>
<proteinExistence type="predicted"/>
<feature type="compositionally biased region" description="Polar residues" evidence="1">
    <location>
        <begin position="491"/>
        <end position="503"/>
    </location>
</feature>
<feature type="domain" description="DUF4211" evidence="2">
    <location>
        <begin position="1229"/>
        <end position="1342"/>
    </location>
</feature>
<evidence type="ECO:0000313" key="4">
    <source>
        <dbReference type="RefSeq" id="XP_013403188.1"/>
    </source>
</evidence>
<feature type="compositionally biased region" description="Low complexity" evidence="1">
    <location>
        <begin position="530"/>
        <end position="542"/>
    </location>
</feature>
<feature type="compositionally biased region" description="Low complexity" evidence="1">
    <location>
        <begin position="504"/>
        <end position="520"/>
    </location>
</feature>
<feature type="region of interest" description="Disordered" evidence="1">
    <location>
        <begin position="487"/>
        <end position="545"/>
    </location>
</feature>
<feature type="compositionally biased region" description="Acidic residues" evidence="1">
    <location>
        <begin position="1036"/>
        <end position="1055"/>
    </location>
</feature>
<feature type="region of interest" description="Disordered" evidence="1">
    <location>
        <begin position="754"/>
        <end position="839"/>
    </location>
</feature>
<feature type="region of interest" description="Disordered" evidence="1">
    <location>
        <begin position="406"/>
        <end position="469"/>
    </location>
</feature>
<dbReference type="InParanoid" id="A0A1S3IYU8"/>
<dbReference type="Proteomes" id="UP000085678">
    <property type="component" value="Unplaced"/>
</dbReference>
<feature type="compositionally biased region" description="Low complexity" evidence="1">
    <location>
        <begin position="565"/>
        <end position="575"/>
    </location>
</feature>
<feature type="compositionally biased region" description="Polar residues" evidence="1">
    <location>
        <begin position="818"/>
        <end position="830"/>
    </location>
</feature>
<dbReference type="PANTHER" id="PTHR14689:SF0">
    <property type="entry name" value="COILED-COIL DOMAIN-CONTAINING PROTEIN 82"/>
    <property type="match status" value="1"/>
</dbReference>
<feature type="compositionally biased region" description="Basic residues" evidence="1">
    <location>
        <begin position="960"/>
        <end position="972"/>
    </location>
</feature>
<feature type="region of interest" description="Disordered" evidence="1">
    <location>
        <begin position="1"/>
        <end position="25"/>
    </location>
</feature>
<feature type="compositionally biased region" description="Basic residues" evidence="1">
    <location>
        <begin position="1018"/>
        <end position="1030"/>
    </location>
</feature>
<feature type="compositionally biased region" description="Low complexity" evidence="1">
    <location>
        <begin position="806"/>
        <end position="817"/>
    </location>
</feature>
<name>A0A1S3IYU8_LINAN</name>
<dbReference type="Pfam" id="PF13926">
    <property type="entry name" value="DUF4211"/>
    <property type="match status" value="1"/>
</dbReference>
<evidence type="ECO:0000259" key="2">
    <source>
        <dbReference type="Pfam" id="PF13926"/>
    </source>
</evidence>
<dbReference type="PANTHER" id="PTHR14689">
    <property type="entry name" value="PHORBOL-ESTER_DAG-TYPE DOMAIN-CONTAINING PROTEIN"/>
    <property type="match status" value="1"/>
</dbReference>
<feature type="compositionally biased region" description="Basic and acidic residues" evidence="1">
    <location>
        <begin position="899"/>
        <end position="909"/>
    </location>
</feature>
<dbReference type="InterPro" id="IPR025451">
    <property type="entry name" value="DUF4211"/>
</dbReference>
<feature type="compositionally biased region" description="Polar residues" evidence="1">
    <location>
        <begin position="456"/>
        <end position="467"/>
    </location>
</feature>
<feature type="region of interest" description="Disordered" evidence="1">
    <location>
        <begin position="565"/>
        <end position="596"/>
    </location>
</feature>
<protein>
    <submittedName>
        <fullName evidence="4">Uncharacterized protein LOC106168605</fullName>
    </submittedName>
</protein>
<feature type="compositionally biased region" description="Polar residues" evidence="1">
    <location>
        <begin position="429"/>
        <end position="448"/>
    </location>
</feature>
<dbReference type="KEGG" id="lak:106168605"/>
<evidence type="ECO:0000256" key="1">
    <source>
        <dbReference type="SAM" id="MobiDB-lite"/>
    </source>
</evidence>
<gene>
    <name evidence="4" type="primary">LOC106168605</name>
</gene>
<evidence type="ECO:0000313" key="3">
    <source>
        <dbReference type="Proteomes" id="UP000085678"/>
    </source>
</evidence>
<feature type="region of interest" description="Disordered" evidence="1">
    <location>
        <begin position="878"/>
        <end position="1104"/>
    </location>
</feature>